<sequence length="68" mass="7838">MTRQQRVCKRYGSISGFAADSWQERRAFWAKKVKWAGKSQMKGDEMDPFICLKIAVIGKGSVWIVWKG</sequence>
<keyword evidence="2" id="KW-1185">Reference proteome</keyword>
<dbReference type="EMBL" id="NOWF01000002">
    <property type="protein sequence ID" value="OYD09148.1"/>
    <property type="molecule type" value="Genomic_DNA"/>
</dbReference>
<gene>
    <name evidence="1" type="ORF">CHM34_05140</name>
</gene>
<reference evidence="1 2" key="1">
    <citation type="submission" date="2017-07" db="EMBL/GenBank/DDBJ databases">
        <title>The genome sequence of Paludifilum halophilum highlights mechanisms for microbial adaptation to high salt environemnts.</title>
        <authorList>
            <person name="Belbahri L."/>
        </authorList>
    </citation>
    <scope>NUCLEOTIDE SEQUENCE [LARGE SCALE GENOMIC DNA]</scope>
    <source>
        <strain evidence="1 2">DSM 102817</strain>
    </source>
</reference>
<evidence type="ECO:0000313" key="2">
    <source>
        <dbReference type="Proteomes" id="UP000215459"/>
    </source>
</evidence>
<evidence type="ECO:0000313" key="1">
    <source>
        <dbReference type="EMBL" id="OYD09148.1"/>
    </source>
</evidence>
<name>A0A235BA15_9BACL</name>
<proteinExistence type="predicted"/>
<dbReference type="Proteomes" id="UP000215459">
    <property type="component" value="Unassembled WGS sequence"/>
</dbReference>
<accession>A0A235BA15</accession>
<protein>
    <submittedName>
        <fullName evidence="1">Uncharacterized protein</fullName>
    </submittedName>
</protein>
<dbReference type="AlphaFoldDB" id="A0A235BA15"/>
<comment type="caution">
    <text evidence="1">The sequence shown here is derived from an EMBL/GenBank/DDBJ whole genome shotgun (WGS) entry which is preliminary data.</text>
</comment>
<organism evidence="1 2">
    <name type="scientific">Paludifilum halophilum</name>
    <dbReference type="NCBI Taxonomy" id="1642702"/>
    <lineage>
        <taxon>Bacteria</taxon>
        <taxon>Bacillati</taxon>
        <taxon>Bacillota</taxon>
        <taxon>Bacilli</taxon>
        <taxon>Bacillales</taxon>
        <taxon>Thermoactinomycetaceae</taxon>
        <taxon>Paludifilum</taxon>
    </lineage>
</organism>